<sequence>MDKEIITESLKRALESWVRHASAEQLWSVLQAGGLGASIHVEGDAVHVRVDLGGPPNPLSELGRTDGRLPVTEAFLGESAIWGKPPPQGDETREQWFLASELAQQHARQYLIAEAGEKRELLSRFAEGWMAG</sequence>
<dbReference type="EMBL" id="CP046622">
    <property type="protein sequence ID" value="QGW81490.1"/>
    <property type="molecule type" value="Genomic_DNA"/>
</dbReference>
<reference evidence="1 2" key="1">
    <citation type="submission" date="2019-12" db="EMBL/GenBank/DDBJ databases">
        <title>Hybrid Genome Assemblies of two High G+C Isolates from Undergraduate Microbiology Courses.</title>
        <authorList>
            <person name="Ne Ville C.J."/>
            <person name="Enright D."/>
            <person name="Hernandez I."/>
            <person name="Dodsworth J."/>
            <person name="Orwin P.M."/>
        </authorList>
    </citation>
    <scope>NUCLEOTIDE SEQUENCE [LARGE SCALE GENOMIC DNA]</scope>
    <source>
        <strain evidence="1 2">CSUSB</strain>
    </source>
</reference>
<protein>
    <submittedName>
        <fullName evidence="1">Uncharacterized protein</fullName>
    </submittedName>
</protein>
<name>A0A6I6H3H5_VARPD</name>
<accession>A0A6I6H3H5</accession>
<dbReference type="OrthoDB" id="8850028at2"/>
<gene>
    <name evidence="1" type="ORF">GOQ09_07745</name>
</gene>
<evidence type="ECO:0000313" key="1">
    <source>
        <dbReference type="EMBL" id="QGW81490.1"/>
    </source>
</evidence>
<proteinExistence type="predicted"/>
<organism evidence="1 2">
    <name type="scientific">Variovorax paradoxus</name>
    <dbReference type="NCBI Taxonomy" id="34073"/>
    <lineage>
        <taxon>Bacteria</taxon>
        <taxon>Pseudomonadati</taxon>
        <taxon>Pseudomonadota</taxon>
        <taxon>Betaproteobacteria</taxon>
        <taxon>Burkholderiales</taxon>
        <taxon>Comamonadaceae</taxon>
        <taxon>Variovorax</taxon>
    </lineage>
</organism>
<evidence type="ECO:0000313" key="2">
    <source>
        <dbReference type="Proteomes" id="UP000425817"/>
    </source>
</evidence>
<dbReference type="RefSeq" id="WP_157612913.1">
    <property type="nucleotide sequence ID" value="NZ_CP046622.1"/>
</dbReference>
<dbReference type="AlphaFoldDB" id="A0A6I6H3H5"/>
<dbReference type="Proteomes" id="UP000425817">
    <property type="component" value="Chromosome"/>
</dbReference>